<evidence type="ECO:0000256" key="1">
    <source>
        <dbReference type="ARBA" id="ARBA00005964"/>
    </source>
</evidence>
<comment type="caution">
    <text evidence="5">The sequence shown here is derived from an EMBL/GenBank/DDBJ whole genome shotgun (WGS) entry which is preliminary data.</text>
</comment>
<proteinExistence type="inferred from homology"/>
<dbReference type="EC" id="3.1.1.-" evidence="3"/>
<dbReference type="InterPro" id="IPR029058">
    <property type="entry name" value="AB_hydrolase_fold"/>
</dbReference>
<keyword evidence="6" id="KW-1185">Reference proteome</keyword>
<feature type="domain" description="Carboxylesterase type B" evidence="4">
    <location>
        <begin position="40"/>
        <end position="555"/>
    </location>
</feature>
<gene>
    <name evidence="5" type="ORF">A1O9_09521</name>
</gene>
<keyword evidence="2 3" id="KW-0378">Hydrolase</keyword>
<evidence type="ECO:0000313" key="6">
    <source>
        <dbReference type="Proteomes" id="UP000027920"/>
    </source>
</evidence>
<name>A0A072PFP4_9EURO</name>
<accession>A0A072PFP4</accession>
<reference evidence="5 6" key="1">
    <citation type="submission" date="2013-03" db="EMBL/GenBank/DDBJ databases">
        <title>The Genome Sequence of Exophiala aquamarina CBS 119918.</title>
        <authorList>
            <consortium name="The Broad Institute Genomics Platform"/>
            <person name="Cuomo C."/>
            <person name="de Hoog S."/>
            <person name="Gorbushina A."/>
            <person name="Walker B."/>
            <person name="Young S.K."/>
            <person name="Zeng Q."/>
            <person name="Gargeya S."/>
            <person name="Fitzgerald M."/>
            <person name="Haas B."/>
            <person name="Abouelleil A."/>
            <person name="Allen A.W."/>
            <person name="Alvarado L."/>
            <person name="Arachchi H.M."/>
            <person name="Berlin A.M."/>
            <person name="Chapman S.B."/>
            <person name="Gainer-Dewar J."/>
            <person name="Goldberg J."/>
            <person name="Griggs A."/>
            <person name="Gujja S."/>
            <person name="Hansen M."/>
            <person name="Howarth C."/>
            <person name="Imamovic A."/>
            <person name="Ireland A."/>
            <person name="Larimer J."/>
            <person name="McCowan C."/>
            <person name="Murphy C."/>
            <person name="Pearson M."/>
            <person name="Poon T.W."/>
            <person name="Priest M."/>
            <person name="Roberts A."/>
            <person name="Saif S."/>
            <person name="Shea T."/>
            <person name="Sisk P."/>
            <person name="Sykes S."/>
            <person name="Wortman J."/>
            <person name="Nusbaum C."/>
            <person name="Birren B."/>
        </authorList>
    </citation>
    <scope>NUCLEOTIDE SEQUENCE [LARGE SCALE GENOMIC DNA]</scope>
    <source>
        <strain evidence="5 6">CBS 119918</strain>
    </source>
</reference>
<organism evidence="5 6">
    <name type="scientific">Exophiala aquamarina CBS 119918</name>
    <dbReference type="NCBI Taxonomy" id="1182545"/>
    <lineage>
        <taxon>Eukaryota</taxon>
        <taxon>Fungi</taxon>
        <taxon>Dikarya</taxon>
        <taxon>Ascomycota</taxon>
        <taxon>Pezizomycotina</taxon>
        <taxon>Eurotiomycetes</taxon>
        <taxon>Chaetothyriomycetidae</taxon>
        <taxon>Chaetothyriales</taxon>
        <taxon>Herpotrichiellaceae</taxon>
        <taxon>Exophiala</taxon>
    </lineage>
</organism>
<dbReference type="PANTHER" id="PTHR11559">
    <property type="entry name" value="CARBOXYLESTERASE"/>
    <property type="match status" value="1"/>
</dbReference>
<dbReference type="ESTHER" id="9euro-a0a072pfp4">
    <property type="family name" value="Fungal_carboxylesterase_lipase"/>
</dbReference>
<sequence length="577" mass="63052">MQGLQTLIPLLTGLAVVQGLATSGKLPIVDLGYAVHSAQVNQARAYYNFSNIRFGDVITKETRWKAPQPVATVNRTLNDGQLAKRCPQTHPFWLYNGVKVAQGVPVSQLQPVQFDINRIPPMNIEEAEDCLFLDVMVPQKIFDSRFKGGNCIRESEKRTATEGAPVLVWIDGGGFSAGYKHEQEPAGLVARSQTGGEDGIIYVSINYRVGLFGFLPAHITGEGDSNVGLLDQRLALEWVQKYIHLFGGDPGRVTIMGESAGGGSVFHQITAYGGDSNAPFRQAILQSPGWQPNPNPGFQKSLIDYALGNASLLTQKVASTVEDLRGLSFQEVALLNSVIVGRSPYGIYTFGPVVDGSFVPDLPGKLIAQGRFTKSLDAIMMGTNLNEGVLFDSPFIATDHDYRDNVRLFFPNVSDQVVEYVATNLYPNNLSGKYNYTTQALRAADTTAEACFLCNTRYLAQALPGIVSSKIFKYLFAVQPAIHADDLGYTFYNGNGTLTWEGYPVDGKVALTLQDYIIGFTTSGTPNARALSNNNSWFPAYGKNATVLTLNTTQLGQLNIDPQADPRCDWWQKALYI</sequence>
<keyword evidence="3" id="KW-0732">Signal</keyword>
<feature type="signal peptide" evidence="3">
    <location>
        <begin position="1"/>
        <end position="19"/>
    </location>
</feature>
<dbReference type="InterPro" id="IPR019826">
    <property type="entry name" value="Carboxylesterase_B_AS"/>
</dbReference>
<dbReference type="GeneID" id="25284430"/>
<dbReference type="VEuPathDB" id="FungiDB:A1O9_09521"/>
<evidence type="ECO:0000256" key="3">
    <source>
        <dbReference type="RuleBase" id="RU361235"/>
    </source>
</evidence>
<dbReference type="PROSITE" id="PS00122">
    <property type="entry name" value="CARBOXYLESTERASE_B_1"/>
    <property type="match status" value="1"/>
</dbReference>
<comment type="similarity">
    <text evidence="1 3">Belongs to the type-B carboxylesterase/lipase family.</text>
</comment>
<dbReference type="GO" id="GO:0016787">
    <property type="term" value="F:hydrolase activity"/>
    <property type="evidence" value="ECO:0007669"/>
    <property type="project" value="UniProtKB-KW"/>
</dbReference>
<protein>
    <recommendedName>
        <fullName evidence="3">Carboxylic ester hydrolase</fullName>
        <ecNumber evidence="3">3.1.1.-</ecNumber>
    </recommendedName>
</protein>
<evidence type="ECO:0000256" key="2">
    <source>
        <dbReference type="ARBA" id="ARBA00022801"/>
    </source>
</evidence>
<dbReference type="STRING" id="1182545.A0A072PFP4"/>
<evidence type="ECO:0000313" key="5">
    <source>
        <dbReference type="EMBL" id="KEF54355.1"/>
    </source>
</evidence>
<evidence type="ECO:0000259" key="4">
    <source>
        <dbReference type="Pfam" id="PF00135"/>
    </source>
</evidence>
<dbReference type="EMBL" id="AMGV01000010">
    <property type="protein sequence ID" value="KEF54355.1"/>
    <property type="molecule type" value="Genomic_DNA"/>
</dbReference>
<dbReference type="InterPro" id="IPR050309">
    <property type="entry name" value="Type-B_Carboxylest/Lipase"/>
</dbReference>
<dbReference type="Proteomes" id="UP000027920">
    <property type="component" value="Unassembled WGS sequence"/>
</dbReference>
<dbReference type="InterPro" id="IPR002018">
    <property type="entry name" value="CarbesteraseB"/>
</dbReference>
<dbReference type="Pfam" id="PF00135">
    <property type="entry name" value="COesterase"/>
    <property type="match status" value="1"/>
</dbReference>
<dbReference type="RefSeq" id="XP_013256945.1">
    <property type="nucleotide sequence ID" value="XM_013401491.1"/>
</dbReference>
<feature type="chain" id="PRO_5005104216" description="Carboxylic ester hydrolase" evidence="3">
    <location>
        <begin position="20"/>
        <end position="577"/>
    </location>
</feature>
<dbReference type="OrthoDB" id="408631at2759"/>
<dbReference type="AlphaFoldDB" id="A0A072PFP4"/>
<dbReference type="HOGENOM" id="CLU_006586_10_5_1"/>
<dbReference type="SUPFAM" id="SSF53474">
    <property type="entry name" value="alpha/beta-Hydrolases"/>
    <property type="match status" value="1"/>
</dbReference>
<dbReference type="Gene3D" id="3.40.50.1820">
    <property type="entry name" value="alpha/beta hydrolase"/>
    <property type="match status" value="1"/>
</dbReference>